<keyword evidence="2" id="KW-1185">Reference proteome</keyword>
<reference evidence="1" key="1">
    <citation type="journal article" date="2021" name="Mol. Plant Microbe Interact.">
        <title>Complete Genome Sequence of the Plant-Pathogenic Fungus Colletotrichum lupini.</title>
        <authorList>
            <person name="Baroncelli R."/>
            <person name="Pensec F."/>
            <person name="Da Lio D."/>
            <person name="Boufleur T."/>
            <person name="Vicente I."/>
            <person name="Sarrocco S."/>
            <person name="Picot A."/>
            <person name="Baraldi E."/>
            <person name="Sukno S."/>
            <person name="Thon M."/>
            <person name="Le Floch G."/>
        </authorList>
    </citation>
    <scope>NUCLEOTIDE SEQUENCE</scope>
    <source>
        <strain evidence="1">IMI 504893</strain>
    </source>
</reference>
<dbReference type="Proteomes" id="UP000830671">
    <property type="component" value="Chromosome 3"/>
</dbReference>
<dbReference type="AlphaFoldDB" id="A0A9Q8SQ49"/>
<dbReference type="EMBL" id="CP019475">
    <property type="protein sequence ID" value="UQC81421.1"/>
    <property type="molecule type" value="Genomic_DNA"/>
</dbReference>
<organism evidence="1 2">
    <name type="scientific">Colletotrichum lupini</name>
    <dbReference type="NCBI Taxonomy" id="145971"/>
    <lineage>
        <taxon>Eukaryota</taxon>
        <taxon>Fungi</taxon>
        <taxon>Dikarya</taxon>
        <taxon>Ascomycota</taxon>
        <taxon>Pezizomycotina</taxon>
        <taxon>Sordariomycetes</taxon>
        <taxon>Hypocreomycetidae</taxon>
        <taxon>Glomerellales</taxon>
        <taxon>Glomerellaceae</taxon>
        <taxon>Colletotrichum</taxon>
        <taxon>Colletotrichum acutatum species complex</taxon>
    </lineage>
</organism>
<name>A0A9Q8SQ49_9PEZI</name>
<gene>
    <name evidence="1" type="ORF">CLUP02_06907</name>
</gene>
<protein>
    <submittedName>
        <fullName evidence="1">Uncharacterized protein</fullName>
    </submittedName>
</protein>
<dbReference type="GeneID" id="73340914"/>
<accession>A0A9Q8SQ49</accession>
<sequence length="57" mass="6660">MLQLQSLRAMIFSEASLVRGPRCSQTECIPNWGLHGRIRFWDFCRFCSSLSLSCYTR</sequence>
<dbReference type="KEGG" id="clup:CLUP02_06907"/>
<dbReference type="RefSeq" id="XP_049143047.1">
    <property type="nucleotide sequence ID" value="XM_049285904.1"/>
</dbReference>
<evidence type="ECO:0000313" key="1">
    <source>
        <dbReference type="EMBL" id="UQC81421.1"/>
    </source>
</evidence>
<evidence type="ECO:0000313" key="2">
    <source>
        <dbReference type="Proteomes" id="UP000830671"/>
    </source>
</evidence>
<proteinExistence type="predicted"/>